<protein>
    <submittedName>
        <fullName evidence="1">Uncharacterized protein</fullName>
    </submittedName>
</protein>
<evidence type="ECO:0000313" key="2">
    <source>
        <dbReference type="Proteomes" id="UP000023152"/>
    </source>
</evidence>
<evidence type="ECO:0000313" key="1">
    <source>
        <dbReference type="EMBL" id="ETO25690.1"/>
    </source>
</evidence>
<comment type="caution">
    <text evidence="1">The sequence shown here is derived from an EMBL/GenBank/DDBJ whole genome shotgun (WGS) entry which is preliminary data.</text>
</comment>
<sequence>MAKYKFNIHINAFQLHLNHIQFICIIHNVVNKSKIRITKKETFKKTHDIFRFEETCKNNYKGKNKKKYSNNKKRQLVIRKAWRNGNLLILGNYLRRFSKVQANSCTVFAPFFLYTKNTLKRNVKAGFQETAMSVQLDINNFEFNNDGSLLIETHKIAQEVMHLFAHSSANTLFFLDKLSIKLAGGMQDKPKTEKYEAEMKALVKLYGDVIKEDVLRKNLEQNNGNVSEVIDQMTAILLNQSVMLAFP</sequence>
<name>X6NH93_RETFI</name>
<proteinExistence type="predicted"/>
<organism evidence="1 2">
    <name type="scientific">Reticulomyxa filosa</name>
    <dbReference type="NCBI Taxonomy" id="46433"/>
    <lineage>
        <taxon>Eukaryota</taxon>
        <taxon>Sar</taxon>
        <taxon>Rhizaria</taxon>
        <taxon>Retaria</taxon>
        <taxon>Foraminifera</taxon>
        <taxon>Monothalamids</taxon>
        <taxon>Reticulomyxidae</taxon>
        <taxon>Reticulomyxa</taxon>
    </lineage>
</organism>
<accession>X6NH93</accession>
<gene>
    <name evidence="1" type="ORF">RFI_11448</name>
</gene>
<keyword evidence="2" id="KW-1185">Reference proteome</keyword>
<reference evidence="1 2" key="1">
    <citation type="journal article" date="2013" name="Curr. Biol.">
        <title>The Genome of the Foraminiferan Reticulomyxa filosa.</title>
        <authorList>
            <person name="Glockner G."/>
            <person name="Hulsmann N."/>
            <person name="Schleicher M."/>
            <person name="Noegel A.A."/>
            <person name="Eichinger L."/>
            <person name="Gallinger C."/>
            <person name="Pawlowski J."/>
            <person name="Sierra R."/>
            <person name="Euteneuer U."/>
            <person name="Pillet L."/>
            <person name="Moustafa A."/>
            <person name="Platzer M."/>
            <person name="Groth M."/>
            <person name="Szafranski K."/>
            <person name="Schliwa M."/>
        </authorList>
    </citation>
    <scope>NUCLEOTIDE SEQUENCE [LARGE SCALE GENOMIC DNA]</scope>
</reference>
<dbReference type="Proteomes" id="UP000023152">
    <property type="component" value="Unassembled WGS sequence"/>
</dbReference>
<dbReference type="EMBL" id="ASPP01008340">
    <property type="protein sequence ID" value="ETO25690.1"/>
    <property type="molecule type" value="Genomic_DNA"/>
</dbReference>
<dbReference type="AlphaFoldDB" id="X6NH93"/>